<feature type="region of interest" description="Disordered" evidence="2">
    <location>
        <begin position="22"/>
        <end position="43"/>
    </location>
</feature>
<dbReference type="NCBIfam" id="TIGR01409">
    <property type="entry name" value="TAT_signal_seq"/>
    <property type="match status" value="1"/>
</dbReference>
<reference evidence="4" key="1">
    <citation type="journal article" date="2019" name="Int. J. Syst. Evol. Microbiol.">
        <title>The Global Catalogue of Microorganisms (GCM) 10K type strain sequencing project: providing services to taxonomists for standard genome sequencing and annotation.</title>
        <authorList>
            <consortium name="The Broad Institute Genomics Platform"/>
            <consortium name="The Broad Institute Genome Sequencing Center for Infectious Disease"/>
            <person name="Wu L."/>
            <person name="Ma J."/>
        </authorList>
    </citation>
    <scope>NUCLEOTIDE SEQUENCE [LARGE SCALE GENOMIC DNA]</scope>
    <source>
        <strain evidence="4">CGMCC 1.13574</strain>
    </source>
</reference>
<evidence type="ECO:0000313" key="3">
    <source>
        <dbReference type="EMBL" id="MFC4729547.1"/>
    </source>
</evidence>
<keyword evidence="4" id="KW-1185">Reference proteome</keyword>
<dbReference type="PROSITE" id="PS51318">
    <property type="entry name" value="TAT"/>
    <property type="match status" value="1"/>
</dbReference>
<dbReference type="EMBL" id="JBHSGG010000046">
    <property type="protein sequence ID" value="MFC4729547.1"/>
    <property type="molecule type" value="Genomic_DNA"/>
</dbReference>
<keyword evidence="1" id="KW-0732">Signal</keyword>
<sequence>MASPASRVPIAWIVAMNRAPLRPAPTDHRRSCMRSRPSGANVEEQRLLSRRQFVQGLAAGGGGAGPGAVAEAKLGTTLSGPARSSRRHAV</sequence>
<evidence type="ECO:0000313" key="4">
    <source>
        <dbReference type="Proteomes" id="UP001595892"/>
    </source>
</evidence>
<evidence type="ECO:0000256" key="1">
    <source>
        <dbReference type="ARBA" id="ARBA00022729"/>
    </source>
</evidence>
<gene>
    <name evidence="3" type="ORF">ACFO3Q_15360</name>
</gene>
<organism evidence="3 4">
    <name type="scientific">Coralloluteibacterium thermophilum</name>
    <dbReference type="NCBI Taxonomy" id="2707049"/>
    <lineage>
        <taxon>Bacteria</taxon>
        <taxon>Pseudomonadati</taxon>
        <taxon>Pseudomonadota</taxon>
        <taxon>Gammaproteobacteria</taxon>
        <taxon>Lysobacterales</taxon>
        <taxon>Lysobacteraceae</taxon>
        <taxon>Coralloluteibacterium</taxon>
    </lineage>
</organism>
<name>A0ABV9NMI6_9GAMM</name>
<protein>
    <submittedName>
        <fullName evidence="3">Twin-arginine translocation signal domain-containing protein</fullName>
    </submittedName>
</protein>
<accession>A0ABV9NMI6</accession>
<dbReference type="InterPro" id="IPR019546">
    <property type="entry name" value="TAT_signal_bac_arc"/>
</dbReference>
<dbReference type="Proteomes" id="UP001595892">
    <property type="component" value="Unassembled WGS sequence"/>
</dbReference>
<evidence type="ECO:0000256" key="2">
    <source>
        <dbReference type="SAM" id="MobiDB-lite"/>
    </source>
</evidence>
<proteinExistence type="predicted"/>
<dbReference type="RefSeq" id="WP_377005584.1">
    <property type="nucleotide sequence ID" value="NZ_JBHSGG010000046.1"/>
</dbReference>
<comment type="caution">
    <text evidence="3">The sequence shown here is derived from an EMBL/GenBank/DDBJ whole genome shotgun (WGS) entry which is preliminary data.</text>
</comment>
<dbReference type="InterPro" id="IPR006311">
    <property type="entry name" value="TAT_signal"/>
</dbReference>